<proteinExistence type="predicted"/>
<gene>
    <name evidence="2" type="ORF">CLIM01_02313</name>
</gene>
<evidence type="ECO:0000313" key="3">
    <source>
        <dbReference type="Proteomes" id="UP001169217"/>
    </source>
</evidence>
<feature type="region of interest" description="Disordered" evidence="1">
    <location>
        <begin position="60"/>
        <end position="93"/>
    </location>
</feature>
<comment type="caution">
    <text evidence="2">The sequence shown here is derived from an EMBL/GenBank/DDBJ whole genome shotgun (WGS) entry which is preliminary data.</text>
</comment>
<name>A0ABQ9Q9D1_9PEZI</name>
<accession>A0ABQ9Q9D1</accession>
<evidence type="ECO:0000256" key="1">
    <source>
        <dbReference type="SAM" id="MobiDB-lite"/>
    </source>
</evidence>
<dbReference type="EMBL" id="JARUPT010000042">
    <property type="protein sequence ID" value="KAK0380322.1"/>
    <property type="molecule type" value="Genomic_DNA"/>
</dbReference>
<reference evidence="2" key="1">
    <citation type="submission" date="2023-04" db="EMBL/GenBank/DDBJ databases">
        <title>Colletotrichum limetticola genome sequence.</title>
        <authorList>
            <person name="Baroncelli R."/>
        </authorList>
    </citation>
    <scope>NUCLEOTIDE SEQUENCE</scope>
    <source>
        <strain evidence="2">KLA-Anderson</strain>
    </source>
</reference>
<keyword evidence="3" id="KW-1185">Reference proteome</keyword>
<sequence>MASWGPQLSSRYTQPTFEYGAWRILLPPATRQQLRALSVVASAKENACLQDGHGKHALVRRNTRNPSLRAARQDPSNGRTTVVRFSSAGLRIP</sequence>
<organism evidence="2 3">
    <name type="scientific">Colletotrichum limetticola</name>
    <dbReference type="NCBI Taxonomy" id="1209924"/>
    <lineage>
        <taxon>Eukaryota</taxon>
        <taxon>Fungi</taxon>
        <taxon>Dikarya</taxon>
        <taxon>Ascomycota</taxon>
        <taxon>Pezizomycotina</taxon>
        <taxon>Sordariomycetes</taxon>
        <taxon>Hypocreomycetidae</taxon>
        <taxon>Glomerellales</taxon>
        <taxon>Glomerellaceae</taxon>
        <taxon>Colletotrichum</taxon>
        <taxon>Colletotrichum acutatum species complex</taxon>
    </lineage>
</organism>
<evidence type="ECO:0000313" key="2">
    <source>
        <dbReference type="EMBL" id="KAK0380322.1"/>
    </source>
</evidence>
<feature type="compositionally biased region" description="Polar residues" evidence="1">
    <location>
        <begin position="74"/>
        <end position="84"/>
    </location>
</feature>
<dbReference type="Proteomes" id="UP001169217">
    <property type="component" value="Unassembled WGS sequence"/>
</dbReference>
<protein>
    <submittedName>
        <fullName evidence="2">Uncharacterized protein</fullName>
    </submittedName>
</protein>